<dbReference type="Proteomes" id="UP000708208">
    <property type="component" value="Unassembled WGS sequence"/>
</dbReference>
<dbReference type="InterPro" id="IPR008042">
    <property type="entry name" value="Retrotrans_Pao"/>
</dbReference>
<reference evidence="2" key="1">
    <citation type="submission" date="2021-06" db="EMBL/GenBank/DDBJ databases">
        <authorList>
            <person name="Hodson N. C."/>
            <person name="Mongue J. A."/>
            <person name="Jaron S. K."/>
        </authorList>
    </citation>
    <scope>NUCLEOTIDE SEQUENCE</scope>
</reference>
<evidence type="ECO:0000256" key="1">
    <source>
        <dbReference type="SAM" id="MobiDB-lite"/>
    </source>
</evidence>
<feature type="region of interest" description="Disordered" evidence="1">
    <location>
        <begin position="373"/>
        <end position="409"/>
    </location>
</feature>
<sequence length="517" mass="59075">MVIWRKFQAKICKRKIRKSYLPHHAVLKTSSSTTKIRIVFDASAKSTLGTSLNDTMMIGPVLQQDLHTLLIRWRFWLIAMTADIKQMYLQIYVHPDDRDFLRILWRSNTKDEIVAYRMRKVTFGTAAAPFQAVRTLQRLAEEYADKFPIGARILKNDFYIDDCITGANTLQEALRQQSELLKITKEGNFSLRKWSSSHKELLLAVPPEMRESQLPLNLDSDDQLKALGLIWNPSADDFRFVVQPPKSTKITKRSILSEIARVFDPLGFISPVTIISKIIMQALWKADTAWDSSPPQDIVSQWLAYQQQLQGISKIRIPRCINIPEAHSHQLHVFADASEKAFAAAIYLRSLSLSSVRGDVYTPSGGSLVAEKDFSSKRSNKSSQHSQLPAALSNKDPQGDIYTPSTETTPHQCLTISTSNVKNVSRFMDLNEVIQKYSSWLKLRRHTAILIKFYRSILKKEIVQPGLSPSELMNAQYRLIHFIQQQVYSQEIKCLQRKSQLPKKSPLNSLSPFIDEQ</sequence>
<evidence type="ECO:0008006" key="4">
    <source>
        <dbReference type="Google" id="ProtNLM"/>
    </source>
</evidence>
<keyword evidence="3" id="KW-1185">Reference proteome</keyword>
<dbReference type="AlphaFoldDB" id="A0A8J2NWK2"/>
<protein>
    <recommendedName>
        <fullName evidence="4">Reverse transcriptase domain-containing protein</fullName>
    </recommendedName>
</protein>
<dbReference type="PANTHER" id="PTHR47331">
    <property type="entry name" value="PHD-TYPE DOMAIN-CONTAINING PROTEIN"/>
    <property type="match status" value="1"/>
</dbReference>
<comment type="caution">
    <text evidence="2">The sequence shown here is derived from an EMBL/GenBank/DDBJ whole genome shotgun (WGS) entry which is preliminary data.</text>
</comment>
<organism evidence="2 3">
    <name type="scientific">Allacma fusca</name>
    <dbReference type="NCBI Taxonomy" id="39272"/>
    <lineage>
        <taxon>Eukaryota</taxon>
        <taxon>Metazoa</taxon>
        <taxon>Ecdysozoa</taxon>
        <taxon>Arthropoda</taxon>
        <taxon>Hexapoda</taxon>
        <taxon>Collembola</taxon>
        <taxon>Symphypleona</taxon>
        <taxon>Sminthuridae</taxon>
        <taxon>Allacma</taxon>
    </lineage>
</organism>
<dbReference type="CDD" id="cd01644">
    <property type="entry name" value="RT_pepA17"/>
    <property type="match status" value="1"/>
</dbReference>
<evidence type="ECO:0000313" key="3">
    <source>
        <dbReference type="Proteomes" id="UP000708208"/>
    </source>
</evidence>
<dbReference type="EMBL" id="CAJVCH010091932">
    <property type="protein sequence ID" value="CAG7722719.1"/>
    <property type="molecule type" value="Genomic_DNA"/>
</dbReference>
<proteinExistence type="predicted"/>
<dbReference type="OrthoDB" id="8056027at2759"/>
<accession>A0A8J2NWK2</accession>
<name>A0A8J2NWK2_9HEXA</name>
<gene>
    <name evidence="2" type="ORF">AFUS01_LOCUS11838</name>
</gene>
<dbReference type="Pfam" id="PF05380">
    <property type="entry name" value="Peptidase_A17"/>
    <property type="match status" value="1"/>
</dbReference>
<evidence type="ECO:0000313" key="2">
    <source>
        <dbReference type="EMBL" id="CAG7722719.1"/>
    </source>
</evidence>
<feature type="non-terminal residue" evidence="2">
    <location>
        <position position="1"/>
    </location>
</feature>